<dbReference type="AlphaFoldDB" id="A0A0D9Z8N6"/>
<comment type="similarity">
    <text evidence="1">Belongs to the RNA polymerase beta chain family.</text>
</comment>
<keyword evidence="11" id="KW-1185">Reference proteome</keyword>
<keyword evidence="8" id="KW-0812">Transmembrane</keyword>
<dbReference type="GO" id="GO:0032549">
    <property type="term" value="F:ribonucleoside binding"/>
    <property type="evidence" value="ECO:0007669"/>
    <property type="project" value="InterPro"/>
</dbReference>
<dbReference type="Gene3D" id="3.90.1100.10">
    <property type="match status" value="1"/>
</dbReference>
<evidence type="ECO:0000259" key="9">
    <source>
        <dbReference type="Pfam" id="PF04563"/>
    </source>
</evidence>
<dbReference type="PANTHER" id="PTHR20856">
    <property type="entry name" value="DNA-DIRECTED RNA POLYMERASE I SUBUNIT 2"/>
    <property type="match status" value="1"/>
</dbReference>
<dbReference type="Gramene" id="OGLUM03G21580.2">
    <property type="protein sequence ID" value="OGLUM03G21580.2"/>
    <property type="gene ID" value="OGLUM03G21580"/>
</dbReference>
<sequence length="287" mass="32221">MEKVRVLFYRTIAPQQGAGFPSSLHRTEEGEAPAAKDPNASLPSPTYRSLAAPVTKPVDKFALLPAFLKVRGLVKEHIDSFNYFITKGIRNIVKANNRIEARNNPSIFLRQVSVPLSFHCNSFLVFSYVVVAHMNFTFFILMSFMQNCLKVRVYVGNGAVESAIVGNPRCINMCPYSAPVLADIEYTVGKQYELKRKPNFIIGYLPIMLRSHACVLNGKDEAELARYGECPLDPGGYFIVKGTEKVILIQEQLSKNRIIIDTDSKGRCNLVNGKSSNLSFFRLREYP</sequence>
<evidence type="ECO:0000256" key="2">
    <source>
        <dbReference type="ARBA" id="ARBA00012418"/>
    </source>
</evidence>
<evidence type="ECO:0000256" key="6">
    <source>
        <dbReference type="ARBA" id="ARBA00023163"/>
    </source>
</evidence>
<feature type="domain" description="RNA polymerase beta subunit protrusion" evidence="9">
    <location>
        <begin position="72"/>
        <end position="253"/>
    </location>
</feature>
<name>A0A0D9Z8N6_9ORYZ</name>
<dbReference type="Proteomes" id="UP000026961">
    <property type="component" value="Chromosome 3"/>
</dbReference>
<keyword evidence="5" id="KW-0548">Nucleotidyltransferase</keyword>
<evidence type="ECO:0000313" key="11">
    <source>
        <dbReference type="Proteomes" id="UP000026961"/>
    </source>
</evidence>
<organism evidence="10">
    <name type="scientific">Oryza glumipatula</name>
    <dbReference type="NCBI Taxonomy" id="40148"/>
    <lineage>
        <taxon>Eukaryota</taxon>
        <taxon>Viridiplantae</taxon>
        <taxon>Streptophyta</taxon>
        <taxon>Embryophyta</taxon>
        <taxon>Tracheophyta</taxon>
        <taxon>Spermatophyta</taxon>
        <taxon>Magnoliopsida</taxon>
        <taxon>Liliopsida</taxon>
        <taxon>Poales</taxon>
        <taxon>Poaceae</taxon>
        <taxon>BOP clade</taxon>
        <taxon>Oryzoideae</taxon>
        <taxon>Oryzeae</taxon>
        <taxon>Oryzinae</taxon>
        <taxon>Oryza</taxon>
    </lineage>
</organism>
<evidence type="ECO:0000256" key="1">
    <source>
        <dbReference type="ARBA" id="ARBA00006835"/>
    </source>
</evidence>
<dbReference type="GO" id="GO:0006351">
    <property type="term" value="P:DNA-templated transcription"/>
    <property type="evidence" value="ECO:0007669"/>
    <property type="project" value="InterPro"/>
</dbReference>
<keyword evidence="8" id="KW-0472">Membrane</keyword>
<keyword evidence="8" id="KW-1133">Transmembrane helix</keyword>
<accession>A0A0D9Z8N6</accession>
<evidence type="ECO:0000256" key="4">
    <source>
        <dbReference type="ARBA" id="ARBA00022679"/>
    </source>
</evidence>
<dbReference type="GO" id="GO:0000428">
    <property type="term" value="C:DNA-directed RNA polymerase complex"/>
    <property type="evidence" value="ECO:0007669"/>
    <property type="project" value="UniProtKB-KW"/>
</dbReference>
<dbReference type="InterPro" id="IPR007644">
    <property type="entry name" value="RNA_pol_bsu_protrusion"/>
</dbReference>
<dbReference type="HOGENOM" id="CLU_971053_0_0_1"/>
<feature type="transmembrane region" description="Helical" evidence="8">
    <location>
        <begin position="123"/>
        <end position="144"/>
    </location>
</feature>
<keyword evidence="3" id="KW-0240">DNA-directed RNA polymerase</keyword>
<dbReference type="InterPro" id="IPR015712">
    <property type="entry name" value="DNA-dir_RNA_pol_su2"/>
</dbReference>
<keyword evidence="4" id="KW-0808">Transferase</keyword>
<protein>
    <recommendedName>
        <fullName evidence="2">DNA-directed RNA polymerase</fullName>
        <ecNumber evidence="2">2.7.7.6</ecNumber>
    </recommendedName>
</protein>
<reference evidence="10" key="2">
    <citation type="submission" date="2018-05" db="EMBL/GenBank/DDBJ databases">
        <title>OgluRS3 (Oryza glumaepatula Reference Sequence Version 3).</title>
        <authorList>
            <person name="Zhang J."/>
            <person name="Kudrna D."/>
            <person name="Lee S."/>
            <person name="Talag J."/>
            <person name="Welchert J."/>
            <person name="Wing R.A."/>
        </authorList>
    </citation>
    <scope>NUCLEOTIDE SEQUENCE [LARGE SCALE GENOMIC DNA]</scope>
</reference>
<evidence type="ECO:0000256" key="3">
    <source>
        <dbReference type="ARBA" id="ARBA00022478"/>
    </source>
</evidence>
<evidence type="ECO:0000256" key="8">
    <source>
        <dbReference type="SAM" id="Phobius"/>
    </source>
</evidence>
<dbReference type="EC" id="2.7.7.6" evidence="2"/>
<dbReference type="Pfam" id="PF04563">
    <property type="entry name" value="RNA_pol_Rpb2_1"/>
    <property type="match status" value="1"/>
</dbReference>
<dbReference type="GO" id="GO:0003899">
    <property type="term" value="F:DNA-directed RNA polymerase activity"/>
    <property type="evidence" value="ECO:0007669"/>
    <property type="project" value="UniProtKB-EC"/>
</dbReference>
<dbReference type="GO" id="GO:0003677">
    <property type="term" value="F:DNA binding"/>
    <property type="evidence" value="ECO:0007669"/>
    <property type="project" value="InterPro"/>
</dbReference>
<evidence type="ECO:0000313" key="10">
    <source>
        <dbReference type="EnsemblPlants" id="OGLUM03G21580.2"/>
    </source>
</evidence>
<proteinExistence type="inferred from homology"/>
<dbReference type="SUPFAM" id="SSF64484">
    <property type="entry name" value="beta and beta-prime subunits of DNA dependent RNA-polymerase"/>
    <property type="match status" value="1"/>
</dbReference>
<evidence type="ECO:0000256" key="7">
    <source>
        <dbReference type="SAM" id="MobiDB-lite"/>
    </source>
</evidence>
<reference evidence="10" key="1">
    <citation type="submission" date="2015-04" db="UniProtKB">
        <authorList>
            <consortium name="EnsemblPlants"/>
        </authorList>
    </citation>
    <scope>IDENTIFICATION</scope>
</reference>
<keyword evidence="6" id="KW-0804">Transcription</keyword>
<dbReference type="EnsemblPlants" id="OGLUM03G21580.2">
    <property type="protein sequence ID" value="OGLUM03G21580.2"/>
    <property type="gene ID" value="OGLUM03G21580"/>
</dbReference>
<evidence type="ECO:0000256" key="5">
    <source>
        <dbReference type="ARBA" id="ARBA00022695"/>
    </source>
</evidence>
<feature type="region of interest" description="Disordered" evidence="7">
    <location>
        <begin position="18"/>
        <end position="43"/>
    </location>
</feature>